<protein>
    <submittedName>
        <fullName evidence="1">(Mediterranean fruit fly) hypothetical protein</fullName>
    </submittedName>
</protein>
<name>A0A811VIM0_CERCA</name>
<reference evidence="1" key="1">
    <citation type="submission" date="2020-11" db="EMBL/GenBank/DDBJ databases">
        <authorList>
            <person name="Whitehead M."/>
        </authorList>
    </citation>
    <scope>NUCLEOTIDE SEQUENCE</scope>
    <source>
        <strain evidence="1">EGII</strain>
    </source>
</reference>
<sequence>MKSNHTKDEDPLWSYLRAPNQKVITDTDVPEVRLPEAESKLKCFYLTRRPISSFFFRELAQLRGHSARVCHTILNHLYPRVSCPQSRSCLGGSSRHSIRENFH</sequence>
<proteinExistence type="predicted"/>
<organism evidence="1 2">
    <name type="scientific">Ceratitis capitata</name>
    <name type="common">Mediterranean fruit fly</name>
    <name type="synonym">Tephritis capitata</name>
    <dbReference type="NCBI Taxonomy" id="7213"/>
    <lineage>
        <taxon>Eukaryota</taxon>
        <taxon>Metazoa</taxon>
        <taxon>Ecdysozoa</taxon>
        <taxon>Arthropoda</taxon>
        <taxon>Hexapoda</taxon>
        <taxon>Insecta</taxon>
        <taxon>Pterygota</taxon>
        <taxon>Neoptera</taxon>
        <taxon>Endopterygota</taxon>
        <taxon>Diptera</taxon>
        <taxon>Brachycera</taxon>
        <taxon>Muscomorpha</taxon>
        <taxon>Tephritoidea</taxon>
        <taxon>Tephritidae</taxon>
        <taxon>Ceratitis</taxon>
        <taxon>Ceratitis</taxon>
    </lineage>
</organism>
<dbReference type="Proteomes" id="UP000606786">
    <property type="component" value="Unassembled WGS sequence"/>
</dbReference>
<comment type="caution">
    <text evidence="1">The sequence shown here is derived from an EMBL/GenBank/DDBJ whole genome shotgun (WGS) entry which is preliminary data.</text>
</comment>
<evidence type="ECO:0000313" key="1">
    <source>
        <dbReference type="EMBL" id="CAD7013952.1"/>
    </source>
</evidence>
<accession>A0A811VIM0</accession>
<dbReference type="EMBL" id="CAJHJT010000056">
    <property type="protein sequence ID" value="CAD7013952.1"/>
    <property type="molecule type" value="Genomic_DNA"/>
</dbReference>
<dbReference type="AlphaFoldDB" id="A0A811VIM0"/>
<gene>
    <name evidence="1" type="ORF">CCAP1982_LOCUS21961</name>
</gene>
<keyword evidence="2" id="KW-1185">Reference proteome</keyword>
<evidence type="ECO:0000313" key="2">
    <source>
        <dbReference type="Proteomes" id="UP000606786"/>
    </source>
</evidence>